<feature type="region of interest" description="Disordered" evidence="2">
    <location>
        <begin position="652"/>
        <end position="698"/>
    </location>
</feature>
<evidence type="ECO:0000313" key="5">
    <source>
        <dbReference type="Proteomes" id="UP001174136"/>
    </source>
</evidence>
<feature type="region of interest" description="Disordered" evidence="2">
    <location>
        <begin position="508"/>
        <end position="527"/>
    </location>
</feature>
<dbReference type="GO" id="GO:0019901">
    <property type="term" value="F:protein kinase binding"/>
    <property type="evidence" value="ECO:0007669"/>
    <property type="project" value="TreeGrafter"/>
</dbReference>
<feature type="compositionally biased region" description="Gly residues" evidence="2">
    <location>
        <begin position="662"/>
        <end position="680"/>
    </location>
</feature>
<dbReference type="EMBL" id="JAOPHQ010000283">
    <property type="protein sequence ID" value="KAK0155598.1"/>
    <property type="molecule type" value="Genomic_DNA"/>
</dbReference>
<feature type="compositionally biased region" description="Low complexity" evidence="2">
    <location>
        <begin position="360"/>
        <end position="370"/>
    </location>
</feature>
<proteinExistence type="inferred from homology"/>
<feature type="region of interest" description="Disordered" evidence="2">
    <location>
        <begin position="101"/>
        <end position="172"/>
    </location>
</feature>
<dbReference type="GO" id="GO:0007173">
    <property type="term" value="P:epidermal growth factor receptor signaling pathway"/>
    <property type="evidence" value="ECO:0007669"/>
    <property type="project" value="TreeGrafter"/>
</dbReference>
<comment type="similarity">
    <text evidence="1">Belongs to the FAM83 family.</text>
</comment>
<keyword evidence="5" id="KW-1185">Reference proteome</keyword>
<dbReference type="PANTHER" id="PTHR16181">
    <property type="entry name" value="PROTEIN FAM83A-RELATED"/>
    <property type="match status" value="1"/>
</dbReference>
<protein>
    <submittedName>
        <fullName evidence="4">Protein FAM83A</fullName>
    </submittedName>
</protein>
<dbReference type="PANTHER" id="PTHR16181:SF29">
    <property type="entry name" value="PROTEIN FAM83A-RELATED"/>
    <property type="match status" value="1"/>
</dbReference>
<gene>
    <name evidence="4" type="primary">fam83a</name>
    <name evidence="4" type="ORF">N1851_002076</name>
</gene>
<sequence length="698" mass="75779">MDAHGLSVLSHLRAKPVGKVRRRVLELRTSTSSYYYGGGGGGGGDLPTLDLSHSESQRLAVDALLGAAGVPGYREQLAAEGEVDFLSEREKRYILTHRRAEGESDAVDGEEDHCGGGGGGGGGSQDCGGALSLGHFSASEESSDDSQTPEPSLHPGSQDGVQQSGADPPGRSRVEVFLQSDNREGSMKDLIREQIRKTQTALVVVVDTFSDVELLCDILEASLKRNVCVSLLLDHLNVQEFLDMCLDLNVDGKHFPRLCVRSVGGPCYCAKTGRKFSGQVTEAFIISDWTQVLTGTYSFSWLSWQVNRNFIVLLEGSWVTSFHQEFRRLYLSSQPVPPLFRTALTPTPTPSPASHVARKNNNNNTSDDTSAMASMLKRRRRRRGGGDRTQDGKGAAEADVPADVEPAHMALSRLEVERNRAETYVMTLAQWQAPTQADPPTPWKKREIPLRLRSDVNTLAFARMYKHNQTGMDTLKTPMNPHASTVAGGLLYQEFASRNGRAAAHLDTLSGRAQRSDPRLRAGPPPLLRRSLSLQTRVHGDAQGLYVRAQRQWLAVGQPSPPQSGACLRTQPPQQQQQRLVSSHRPHLWPGAAAANPEMPSFSPDAGTDLKSQLESGFFSAAAGTKAAPRDLQSNTCRQPAPSQRLLWISQMNARSSVRNASGGGANGTGGRRMGEGQRGGRPAMVQRSNSQRKANGD</sequence>
<feature type="domain" description="Scaffolding anchor of CK1" evidence="3">
    <location>
        <begin position="48"/>
        <end position="335"/>
    </location>
</feature>
<dbReference type="SUPFAM" id="SSF56024">
    <property type="entry name" value="Phospholipase D/nuclease"/>
    <property type="match status" value="1"/>
</dbReference>
<dbReference type="InterPro" id="IPR050944">
    <property type="entry name" value="FAM83"/>
</dbReference>
<evidence type="ECO:0000256" key="1">
    <source>
        <dbReference type="ARBA" id="ARBA00006937"/>
    </source>
</evidence>
<name>A0AA47PCJ7_MERPO</name>
<dbReference type="Proteomes" id="UP001174136">
    <property type="component" value="Unassembled WGS sequence"/>
</dbReference>
<dbReference type="Pfam" id="PF07894">
    <property type="entry name" value="SACK1"/>
    <property type="match status" value="1"/>
</dbReference>
<feature type="compositionally biased region" description="Basic and acidic residues" evidence="2">
    <location>
        <begin position="384"/>
        <end position="396"/>
    </location>
</feature>
<organism evidence="4 5">
    <name type="scientific">Merluccius polli</name>
    <name type="common">Benguela hake</name>
    <name type="synonym">Merluccius cadenati</name>
    <dbReference type="NCBI Taxonomy" id="89951"/>
    <lineage>
        <taxon>Eukaryota</taxon>
        <taxon>Metazoa</taxon>
        <taxon>Chordata</taxon>
        <taxon>Craniata</taxon>
        <taxon>Vertebrata</taxon>
        <taxon>Euteleostomi</taxon>
        <taxon>Actinopterygii</taxon>
        <taxon>Neopterygii</taxon>
        <taxon>Teleostei</taxon>
        <taxon>Neoteleostei</taxon>
        <taxon>Acanthomorphata</taxon>
        <taxon>Zeiogadaria</taxon>
        <taxon>Gadariae</taxon>
        <taxon>Gadiformes</taxon>
        <taxon>Gadoidei</taxon>
        <taxon>Merlucciidae</taxon>
        <taxon>Merluccius</taxon>
    </lineage>
</organism>
<reference evidence="4" key="1">
    <citation type="journal article" date="2023" name="Front. Mar. Sci.">
        <title>A new Merluccius polli reference genome to investigate the effects of global change in West African waters.</title>
        <authorList>
            <person name="Mateo J.L."/>
            <person name="Blanco-Fernandez C."/>
            <person name="Garcia-Vazquez E."/>
            <person name="Machado-Schiaffino G."/>
        </authorList>
    </citation>
    <scope>NUCLEOTIDE SEQUENCE</scope>
    <source>
        <strain evidence="4">C29</strain>
        <tissue evidence="4">Fin</tissue>
    </source>
</reference>
<evidence type="ECO:0000313" key="4">
    <source>
        <dbReference type="EMBL" id="KAK0155598.1"/>
    </source>
</evidence>
<dbReference type="AlphaFoldDB" id="A0AA47PCJ7"/>
<feature type="compositionally biased region" description="Gly residues" evidence="2">
    <location>
        <begin position="115"/>
        <end position="126"/>
    </location>
</feature>
<evidence type="ECO:0000259" key="3">
    <source>
        <dbReference type="Pfam" id="PF07894"/>
    </source>
</evidence>
<evidence type="ECO:0000256" key="2">
    <source>
        <dbReference type="SAM" id="MobiDB-lite"/>
    </source>
</evidence>
<feature type="compositionally biased region" description="Polar residues" evidence="2">
    <location>
        <begin position="687"/>
        <end position="698"/>
    </location>
</feature>
<comment type="caution">
    <text evidence="4">The sequence shown here is derived from an EMBL/GenBank/DDBJ whole genome shotgun (WGS) entry which is preliminary data.</text>
</comment>
<dbReference type="Gene3D" id="3.30.870.10">
    <property type="entry name" value="Endonuclease Chain A"/>
    <property type="match status" value="1"/>
</dbReference>
<dbReference type="InterPro" id="IPR012461">
    <property type="entry name" value="SACK1"/>
</dbReference>
<accession>A0AA47PCJ7</accession>
<feature type="region of interest" description="Disordered" evidence="2">
    <location>
        <begin position="341"/>
        <end position="401"/>
    </location>
</feature>